<reference evidence="3" key="2">
    <citation type="submission" date="2020-07" db="EMBL/GenBank/DDBJ databases">
        <authorList>
            <person name="Lood C."/>
            <person name="Girard L."/>
        </authorList>
    </citation>
    <scope>NUCLEOTIDE SEQUENCE</scope>
    <source>
        <strain evidence="3">SWRI12</strain>
    </source>
</reference>
<organism evidence="3">
    <name type="scientific">Pseudomonas zanjanensis</name>
    <dbReference type="NCBI Taxonomy" id="2745496"/>
    <lineage>
        <taxon>Bacteria</taxon>
        <taxon>Pseudomonadati</taxon>
        <taxon>Pseudomonadota</taxon>
        <taxon>Gammaproteobacteria</taxon>
        <taxon>Pseudomonadales</taxon>
        <taxon>Pseudomonadaceae</taxon>
        <taxon>Pseudomonas</taxon>
    </lineage>
</organism>
<name>A0A923F946_9PSED</name>
<sequence>MTSPTPVDSLSALAQNVSRQFADRPTFARIAQRTLEQAIKAQYPSLIIDLSKTRLAVPDATARSWSFQPFMPLVLDYLAFGTPLDLSPRGNLDCYLSDVPPQRLWSGTQKPDMKVLEKLLLELPWRIPIVLEDALTRYWNADIGTHATPASRWQWLSDTLHNLLQIRALQQPGLTEPARETLDQLARWPDRAARFSRNTSPVYAYSLESTLTQGASSTILPSNDILLLHYTPNGLVILLCNPGSPVQSFASMEAFHHHWRDQIASRYVVDTLTCRRYEISGNVFDTQAASILEQQLADLKAVQLPSRIGLQSLDALYDELSGPARYLDDTPRLTPETSTRLKPLLPDWLKKASLVDQTRFQRYSLALASVKKRDQGRTHLSDIKAFTTDALLTQMHKANDSSPAKTTPSHFQPDDVELTFTVSAGFPGTAGISEKRTMSLTRLAIDNLVARPSGHVQLSHRQGLALPAWLTLDFITRKDGLIEQVDIGTTYPRYLQQELLGDSLQAQEYQRMFAEQIPAQLPLEALLDMLNQKNGMTRQGLRLIEALLQPDAEGRRVDGRPVVIRHLAFLRKPQARPDLVTNMFIVEAQDINTGPHLLYRPLYAPALTEFTTREALLQAVISGGDLQDSILTWLSDDARPVYANGGFLEPHIVRFFQGDEFSAPEKPAPATLATDGANDELLQYLHKGELMQYLYGCNARALVTQADRSAVSNSESRWAVYLKGGSLLFNTLLFPLLRGPAMASVWLWSLMASASQDIPALLSDDSATRELAAVDLLVNLVMLVAQLPSAAVPSRPAVPVRVRDQAMRAPAPRLIAEQWPAPELPNIQEGPVALPGEQSVAASRTLDLSFANARHRLTPEQSAQLRRMQVPRPASLPEPIENGPFTGLYVIDNKWHALVDRNLYRVNTESDASVTIIDPLAPSGGGPQLQSDNQGNWSLDLGLRLRGGMPPRRMAEQRRLNVERTIELVDELKTHMAQEAERQKALDVAQQVMVRLEQGSTYTEEQRAPRRKVFYDLLNAQTDGYLKLLDSAPERARLGIDLPTPSIRGLMENVINNARKAFLIVDAEHRALIIANRQFSDETATELVVANLPGYLKFLDSSSELLDRSIHWLDLKDEYLEKLLNLDSAGARAYERLTRDRPLDERNSLASKAMLLSTLPMLAIKKPNGDLPDSLRRILGSVAVQVRSHADLGLHELSPSEQFEVLESLSEQYGKTLDALHGIKTLYADDIDEFHFDRLLKVLDSLYQDASRQLAAAVKPEPNPRKRPPQHTGTATGRLRKKVINTRKNGVLIGDLKPADESMPIDVVELRSQVEDTVLASYSRHDDVWDVIEVRRPAPSPSTRPVKAIRADAQKLLDELDERLRRAEGYKKRCRHPQEIEEIMNNEASRFAKLAEELDRALTLSKTPATAAEQALVKQLADAITHLKAKGSALRTELSLQLPPTDGNLRYLFEKNLIQVARLGERKALKGTRKDFLQEYAINDRNGFPLWYAHFHYETAGTPKADYSVAHLKTKEQRREHYHSLLAKADSPYAVVNVHRGQIGKSLARDKFLPLAP</sequence>
<comment type="caution">
    <text evidence="3">The sequence shown here is derived from an EMBL/GenBank/DDBJ whole genome shotgun (WGS) entry which is preliminary data.</text>
</comment>
<feature type="domain" description="Dermonecrotic toxin N-terminal" evidence="2">
    <location>
        <begin position="381"/>
        <end position="620"/>
    </location>
</feature>
<proteinExistence type="predicted"/>
<evidence type="ECO:0000313" key="3">
    <source>
        <dbReference type="EMBL" id="MBC3388504.1"/>
    </source>
</evidence>
<dbReference type="Pfam" id="PF20178">
    <property type="entry name" value="ToxA_N"/>
    <property type="match status" value="1"/>
</dbReference>
<dbReference type="EMBL" id="JABWRB020000001">
    <property type="protein sequence ID" value="MBV4495871.1"/>
    <property type="molecule type" value="Genomic_DNA"/>
</dbReference>
<reference evidence="4" key="3">
    <citation type="submission" date="2021-06" db="EMBL/GenBank/DDBJ databases">
        <title>Updating the genus Pseudomonas: Description of 43 new species and partition of the Pseudomonas putida group.</title>
        <authorList>
            <person name="Girard L."/>
            <person name="Lood C."/>
            <person name="Vandamme P."/>
            <person name="Rokni-Zadeh H."/>
            <person name="Van Noort V."/>
            <person name="Hofte M."/>
            <person name="Lavigne R."/>
            <person name="De Mot R."/>
        </authorList>
    </citation>
    <scope>NUCLEOTIDE SEQUENCE</scope>
    <source>
        <strain evidence="4">SWRI12</strain>
    </source>
</reference>
<evidence type="ECO:0000259" key="2">
    <source>
        <dbReference type="Pfam" id="PF20178"/>
    </source>
</evidence>
<protein>
    <recommendedName>
        <fullName evidence="2">Dermonecrotic toxin N-terminal domain-containing protein</fullName>
    </recommendedName>
</protein>
<dbReference type="EMBL" id="JABWRB010000002">
    <property type="protein sequence ID" value="MBC3388504.1"/>
    <property type="molecule type" value="Genomic_DNA"/>
</dbReference>
<dbReference type="Proteomes" id="UP000636518">
    <property type="component" value="Unassembled WGS sequence"/>
</dbReference>
<dbReference type="InterPro" id="IPR046673">
    <property type="entry name" value="ToxA_N"/>
</dbReference>
<gene>
    <name evidence="4" type="ORF">HU715_010875</name>
    <name evidence="3" type="ORF">HU715_02435</name>
</gene>
<accession>A0A923F946</accession>
<dbReference type="RefSeq" id="WP_186704879.1">
    <property type="nucleotide sequence ID" value="NZ_JABWRB020000001.1"/>
</dbReference>
<evidence type="ECO:0000313" key="4">
    <source>
        <dbReference type="EMBL" id="MBV4495871.1"/>
    </source>
</evidence>
<keyword evidence="5" id="KW-1185">Reference proteome</keyword>
<evidence type="ECO:0000256" key="1">
    <source>
        <dbReference type="SAM" id="MobiDB-lite"/>
    </source>
</evidence>
<evidence type="ECO:0000313" key="5">
    <source>
        <dbReference type="Proteomes" id="UP000636518"/>
    </source>
</evidence>
<reference evidence="3 5" key="1">
    <citation type="journal article" date="2020" name="Microorganisms">
        <title>Reliable Identification of Environmental Pseudomonas Isolates Using the rpoD Gene.</title>
        <authorList>
            <consortium name="The Broad Institute Genome Sequencing Platform"/>
            <person name="Girard L."/>
            <person name="Lood C."/>
            <person name="Rokni-Zadeh H."/>
            <person name="van Noort V."/>
            <person name="Lavigne R."/>
            <person name="De Mot R."/>
        </authorList>
    </citation>
    <scope>NUCLEOTIDE SEQUENCE</scope>
    <source>
        <strain evidence="3 5">SWRI12</strain>
    </source>
</reference>
<feature type="region of interest" description="Disordered" evidence="1">
    <location>
        <begin position="1256"/>
        <end position="1278"/>
    </location>
</feature>